<dbReference type="Pfam" id="PF13416">
    <property type="entry name" value="SBP_bac_8"/>
    <property type="match status" value="1"/>
</dbReference>
<dbReference type="KEGG" id="clt:CM240_1997"/>
<dbReference type="InterPro" id="IPR006059">
    <property type="entry name" value="SBP"/>
</dbReference>
<evidence type="ECO:0000256" key="1">
    <source>
        <dbReference type="ARBA" id="ARBA00008520"/>
    </source>
</evidence>
<evidence type="ECO:0000313" key="7">
    <source>
        <dbReference type="Proteomes" id="UP000019426"/>
    </source>
</evidence>
<keyword evidence="4 5" id="KW-0732">Signal</keyword>
<dbReference type="PROSITE" id="PS51257">
    <property type="entry name" value="PROKAR_LIPOPROTEIN"/>
    <property type="match status" value="1"/>
</dbReference>
<gene>
    <name evidence="6" type="ORF">CM240_1997</name>
</gene>
<dbReference type="PANTHER" id="PTHR30061:SF50">
    <property type="entry name" value="MALTOSE_MALTODEXTRIN-BINDING PERIPLASMIC PROTEIN"/>
    <property type="match status" value="1"/>
</dbReference>
<evidence type="ECO:0000313" key="6">
    <source>
        <dbReference type="EMBL" id="CDM69155.1"/>
    </source>
</evidence>
<dbReference type="HOGENOM" id="CLU_031285_17_0_9"/>
<evidence type="ECO:0000256" key="5">
    <source>
        <dbReference type="RuleBase" id="RU365005"/>
    </source>
</evidence>
<dbReference type="GO" id="GO:1901982">
    <property type="term" value="F:maltose binding"/>
    <property type="evidence" value="ECO:0007669"/>
    <property type="project" value="TreeGrafter"/>
</dbReference>
<dbReference type="GO" id="GO:0042956">
    <property type="term" value="P:maltodextrin transmembrane transport"/>
    <property type="evidence" value="ECO:0007669"/>
    <property type="project" value="TreeGrafter"/>
</dbReference>
<dbReference type="STRING" id="1216932.CM240_1997"/>
<accession>W6SHI6</accession>
<protein>
    <recommendedName>
        <fullName evidence="5">Maltodextrin-binding protein</fullName>
    </recommendedName>
</protein>
<dbReference type="eggNOG" id="COG2182">
    <property type="taxonomic scope" value="Bacteria"/>
</dbReference>
<proteinExistence type="inferred from homology"/>
<dbReference type="AlphaFoldDB" id="W6SHI6"/>
<feature type="chain" id="PRO_5039745411" description="Maltodextrin-binding protein" evidence="5">
    <location>
        <begin position="24"/>
        <end position="399"/>
    </location>
</feature>
<dbReference type="GO" id="GO:0015144">
    <property type="term" value="F:carbohydrate transmembrane transporter activity"/>
    <property type="evidence" value="ECO:0007669"/>
    <property type="project" value="InterPro"/>
</dbReference>
<evidence type="ECO:0000256" key="4">
    <source>
        <dbReference type="ARBA" id="ARBA00022729"/>
    </source>
</evidence>
<keyword evidence="7" id="KW-1185">Reference proteome</keyword>
<dbReference type="PATRIC" id="fig|1216932.3.peg.1997"/>
<dbReference type="EMBL" id="HG917868">
    <property type="protein sequence ID" value="CDM69155.1"/>
    <property type="molecule type" value="Genomic_DNA"/>
</dbReference>
<organism evidence="6 7">
    <name type="scientific">Clostridium bornimense</name>
    <dbReference type="NCBI Taxonomy" id="1216932"/>
    <lineage>
        <taxon>Bacteria</taxon>
        <taxon>Bacillati</taxon>
        <taxon>Bacillota</taxon>
        <taxon>Clostridia</taxon>
        <taxon>Eubacteriales</taxon>
        <taxon>Clostridiaceae</taxon>
        <taxon>Clostridium</taxon>
    </lineage>
</organism>
<dbReference type="GO" id="GO:0015768">
    <property type="term" value="P:maltose transport"/>
    <property type="evidence" value="ECO:0007669"/>
    <property type="project" value="TreeGrafter"/>
</dbReference>
<dbReference type="OrthoDB" id="9766758at2"/>
<dbReference type="GO" id="GO:0055052">
    <property type="term" value="C:ATP-binding cassette (ABC) transporter complex, substrate-binding subunit-containing"/>
    <property type="evidence" value="ECO:0007669"/>
    <property type="project" value="TreeGrafter"/>
</dbReference>
<dbReference type="RefSeq" id="WP_044038900.1">
    <property type="nucleotide sequence ID" value="NZ_HG917868.1"/>
</dbReference>
<evidence type="ECO:0000256" key="3">
    <source>
        <dbReference type="ARBA" id="ARBA00022597"/>
    </source>
</evidence>
<dbReference type="PRINTS" id="PR00181">
    <property type="entry name" value="MALTOSEBP"/>
</dbReference>
<keyword evidence="5" id="KW-0449">Lipoprotein</keyword>
<keyword evidence="5" id="KW-1003">Cell membrane</keyword>
<keyword evidence="2 5" id="KW-0813">Transport</keyword>
<dbReference type="Gene3D" id="3.40.190.10">
    <property type="entry name" value="Periplasmic binding protein-like II"/>
    <property type="match status" value="2"/>
</dbReference>
<name>W6SHI6_9CLOT</name>
<dbReference type="SUPFAM" id="SSF53850">
    <property type="entry name" value="Periplasmic binding protein-like II"/>
    <property type="match status" value="1"/>
</dbReference>
<comment type="similarity">
    <text evidence="1 5">Belongs to the bacterial solute-binding protein 1 family.</text>
</comment>
<reference evidence="6 7" key="1">
    <citation type="submission" date="2013-11" db="EMBL/GenBank/DDBJ databases">
        <title>Complete genome sequence of Clostridum sp. M2/40.</title>
        <authorList>
            <person name="Wibberg D."/>
            <person name="Puehler A."/>
            <person name="Schlueter A."/>
        </authorList>
    </citation>
    <scope>NUCLEOTIDE SEQUENCE [LARGE SCALE GENOMIC DNA]</scope>
    <source>
        <strain evidence="7">M2/40</strain>
    </source>
</reference>
<feature type="signal peptide" evidence="5">
    <location>
        <begin position="1"/>
        <end position="23"/>
    </location>
</feature>
<sequence length="399" mass="43673">MGKRTKLLATLVAGVLLSTTALVGCEKSGDSDGDSKELLIYVNSVKSEYDAFNKIAQDWAKEKGYKVKVQFNESTKFQDLMPVMKSKNGPDIILGVPHDNLGNFVKANLVAEVPEGTIDTSEVTTDEIINAVSVEGKQYGIPTGSETVALFYNKDKVSEVPATMEDLVKKAKDDKLGFQYDLTNFFYSAGFILSGDGYIFQKDADGKYDTSDIGFDSESDIEGFKFIKSLKDDGLMDEATNYDSAKKAFLNGDSAFYISGPWDVSAFEEANVNFGVAPIPTLNGKTVSPFLGVQMGFVNKNSSNQDLAFEFFKDNYDELCNKSCEVGNRLPVLKSIELEKDALNQFTKATENAKMTPNIPEISSVWDPVKNNVTLMLQGQQSAEDAGKNAEKDLANAIK</sequence>
<dbReference type="Proteomes" id="UP000019426">
    <property type="component" value="Chromosome M2/40_rep1"/>
</dbReference>
<evidence type="ECO:0000256" key="2">
    <source>
        <dbReference type="ARBA" id="ARBA00022448"/>
    </source>
</evidence>
<keyword evidence="5" id="KW-0472">Membrane</keyword>
<dbReference type="PANTHER" id="PTHR30061">
    <property type="entry name" value="MALTOSE-BINDING PERIPLASMIC PROTEIN"/>
    <property type="match status" value="1"/>
</dbReference>
<comment type="subcellular location">
    <subcellularLocation>
        <location evidence="5">Cell membrane</location>
        <topology evidence="5">Lipid-anchor</topology>
    </subcellularLocation>
</comment>
<keyword evidence="3 5" id="KW-0762">Sugar transport</keyword>
<dbReference type="InterPro" id="IPR006060">
    <property type="entry name" value="Maltose/Cyclodextrin-bd"/>
</dbReference>